<organism evidence="1 2">
    <name type="scientific">Thalassorhabdus alkalitolerans</name>
    <dbReference type="NCBI Taxonomy" id="2282697"/>
    <lineage>
        <taxon>Bacteria</taxon>
        <taxon>Bacillati</taxon>
        <taxon>Bacillota</taxon>
        <taxon>Bacilli</taxon>
        <taxon>Bacillales</taxon>
        <taxon>Bacillaceae</taxon>
        <taxon>Thalassorhabdus</taxon>
    </lineage>
</organism>
<evidence type="ECO:0000313" key="2">
    <source>
        <dbReference type="Proteomes" id="UP001596142"/>
    </source>
</evidence>
<dbReference type="EMBL" id="JBHSOZ010000005">
    <property type="protein sequence ID" value="MFC5713348.1"/>
    <property type="molecule type" value="Genomic_DNA"/>
</dbReference>
<comment type="caution">
    <text evidence="1">The sequence shown here is derived from an EMBL/GenBank/DDBJ whole genome shotgun (WGS) entry which is preliminary data.</text>
</comment>
<dbReference type="InterPro" id="IPR025622">
    <property type="entry name" value="YqzE"/>
</dbReference>
<sequence>MQPNPFIQYLIERFVEAIEEPEDTRKQRKIKRKEERPPLLFRWFGLLPTAIKVTFQKQKRRLRRTT</sequence>
<keyword evidence="2" id="KW-1185">Reference proteome</keyword>
<dbReference type="RefSeq" id="WP_054636484.1">
    <property type="nucleotide sequence ID" value="NZ_JBHSOZ010000005.1"/>
</dbReference>
<dbReference type="Proteomes" id="UP001596142">
    <property type="component" value="Unassembled WGS sequence"/>
</dbReference>
<evidence type="ECO:0000313" key="1">
    <source>
        <dbReference type="EMBL" id="MFC5713348.1"/>
    </source>
</evidence>
<protein>
    <submittedName>
        <fullName evidence="1">YqzE family protein</fullName>
    </submittedName>
</protein>
<name>A0ABW0YQE0_9BACI</name>
<dbReference type="Pfam" id="PF14038">
    <property type="entry name" value="YqzE"/>
    <property type="match status" value="1"/>
</dbReference>
<accession>A0ABW0YQE0</accession>
<gene>
    <name evidence="1" type="ORF">ACFPU1_11170</name>
</gene>
<reference evidence="2" key="1">
    <citation type="journal article" date="2019" name="Int. J. Syst. Evol. Microbiol.">
        <title>The Global Catalogue of Microorganisms (GCM) 10K type strain sequencing project: providing services to taxonomists for standard genome sequencing and annotation.</title>
        <authorList>
            <consortium name="The Broad Institute Genomics Platform"/>
            <consortium name="The Broad Institute Genome Sequencing Center for Infectious Disease"/>
            <person name="Wu L."/>
            <person name="Ma J."/>
        </authorList>
    </citation>
    <scope>NUCLEOTIDE SEQUENCE [LARGE SCALE GENOMIC DNA]</scope>
    <source>
        <strain evidence="2">CECT 7184</strain>
    </source>
</reference>
<proteinExistence type="predicted"/>